<evidence type="ECO:0000313" key="2">
    <source>
        <dbReference type="Proteomes" id="UP000006694"/>
    </source>
</evidence>
<evidence type="ECO:0000313" key="1">
    <source>
        <dbReference type="EMBL" id="ABQ07770.1"/>
    </source>
</evidence>
<accession>A5FAK6</accession>
<dbReference type="KEGG" id="fjo:Fjoh_4771"/>
<organism evidence="1 2">
    <name type="scientific">Flavobacterium johnsoniae (strain ATCC 17061 / DSM 2064 / JCM 8514 / BCRC 14874 / CCUG 350202 / NBRC 14942 / NCIMB 11054 / UW101)</name>
    <name type="common">Cytophaga johnsonae</name>
    <dbReference type="NCBI Taxonomy" id="376686"/>
    <lineage>
        <taxon>Bacteria</taxon>
        <taxon>Pseudomonadati</taxon>
        <taxon>Bacteroidota</taxon>
        <taxon>Flavobacteriia</taxon>
        <taxon>Flavobacteriales</taxon>
        <taxon>Flavobacteriaceae</taxon>
        <taxon>Flavobacterium</taxon>
    </lineage>
</organism>
<protein>
    <submittedName>
        <fullName evidence="1">Uncharacterized protein</fullName>
    </submittedName>
</protein>
<dbReference type="GeneID" id="31767700"/>
<dbReference type="InterPro" id="IPR028964">
    <property type="entry name" value="Imm8"/>
</dbReference>
<reference evidence="1 2" key="1">
    <citation type="journal article" date="2009" name="Appl. Environ. Microbiol.">
        <title>Novel features of the polysaccharide-digesting gliding bacterium Flavobacterium johnsoniae as revealed by genome sequence analysis.</title>
        <authorList>
            <person name="McBride M.J."/>
            <person name="Xie G."/>
            <person name="Martens E.C."/>
            <person name="Lapidus A."/>
            <person name="Henrissat B."/>
            <person name="Rhodes R.G."/>
            <person name="Goltsman E."/>
            <person name="Wang W."/>
            <person name="Xu J."/>
            <person name="Hunnicutt D.W."/>
            <person name="Staroscik A.M."/>
            <person name="Hoover T.R."/>
            <person name="Cheng Y.Q."/>
            <person name="Stein J.L."/>
        </authorList>
    </citation>
    <scope>NUCLEOTIDE SEQUENCE [LARGE SCALE GENOMIC DNA]</scope>
    <source>
        <strain evidence="2">ATCC 17061 / DSM 2064 / JCM 8514 / BCRC 14874 / CCUG 350202 / NBRC 14942 / NCIMB 11054 / UW101</strain>
    </source>
</reference>
<proteinExistence type="predicted"/>
<keyword evidence="2" id="KW-1185">Reference proteome</keyword>
<dbReference type="EMBL" id="CP000685">
    <property type="protein sequence ID" value="ABQ07770.1"/>
    <property type="molecule type" value="Genomic_DNA"/>
</dbReference>
<dbReference type="Proteomes" id="UP000006694">
    <property type="component" value="Chromosome"/>
</dbReference>
<dbReference type="HOGENOM" id="CLU_146020_1_0_10"/>
<dbReference type="Pfam" id="PF15586">
    <property type="entry name" value="Imm8"/>
    <property type="match status" value="1"/>
</dbReference>
<dbReference type="AlphaFoldDB" id="A5FAK6"/>
<sequence>MIKLALYSACVGGFINLRKWQPENEEVVSELINLEIGIKNKKGSDGFTFNLVTPQGFQLLLREKGIIATRRPLLIVERYDFGQIWNSLEEIIASCQDDSWSLCVEKLKKYFDWEYDNYKEK</sequence>
<dbReference type="STRING" id="376686.Fjoh_4771"/>
<gene>
    <name evidence="1" type="ordered locus">Fjoh_4771</name>
</gene>
<dbReference type="RefSeq" id="WP_012026736.1">
    <property type="nucleotide sequence ID" value="NC_009441.1"/>
</dbReference>
<name>A5FAK6_FLAJ1</name>